<feature type="binding site" evidence="9 11">
    <location>
        <position position="314"/>
    </location>
    <ligand>
        <name>Mg(2+)</name>
        <dbReference type="ChEBI" id="CHEBI:18420"/>
    </ligand>
</feature>
<dbReference type="SFLD" id="SFLDF00002">
    <property type="entry name" value="enolase"/>
    <property type="match status" value="1"/>
</dbReference>
<dbReference type="GO" id="GO:0000015">
    <property type="term" value="C:phosphopyruvate hydratase complex"/>
    <property type="evidence" value="ECO:0007669"/>
    <property type="project" value="InterPro"/>
</dbReference>
<evidence type="ECO:0000259" key="13">
    <source>
        <dbReference type="SMART" id="SM01193"/>
    </source>
</evidence>
<dbReference type="SMART" id="SM01192">
    <property type="entry name" value="Enolase_C"/>
    <property type="match status" value="1"/>
</dbReference>
<dbReference type="PRINTS" id="PR00148">
    <property type="entry name" value="ENOLASE"/>
</dbReference>
<keyword evidence="8 9" id="KW-0456">Lyase</keyword>
<dbReference type="InterPro" id="IPR020809">
    <property type="entry name" value="Enolase_CS"/>
</dbReference>
<reference evidence="14 15" key="1">
    <citation type="journal article" date="2010" name="Stand. Genomic Sci.">
        <title>Complete genome sequence of Conexibacter woesei type strain (ID131577).</title>
        <authorList>
            <person name="Pukall R."/>
            <person name="Lapidus A."/>
            <person name="Glavina Del Rio T."/>
            <person name="Copeland A."/>
            <person name="Tice H."/>
            <person name="Cheng J.-F."/>
            <person name="Lucas S."/>
            <person name="Chen F."/>
            <person name="Nolan M."/>
            <person name="Bruce D."/>
            <person name="Goodwin L."/>
            <person name="Pitluck S."/>
            <person name="Mavromatis K."/>
            <person name="Ivanova N."/>
            <person name="Ovchinnikova G."/>
            <person name="Pati A."/>
            <person name="Chen A."/>
            <person name="Palaniappan K."/>
            <person name="Land M."/>
            <person name="Hauser L."/>
            <person name="Chang Y.-J."/>
            <person name="Jeffries C.D."/>
            <person name="Chain P."/>
            <person name="Meincke L."/>
            <person name="Sims D."/>
            <person name="Brettin T."/>
            <person name="Detter J.C."/>
            <person name="Rohde M."/>
            <person name="Goeker M."/>
            <person name="Bristow J."/>
            <person name="Eisen J.A."/>
            <person name="Markowitz V."/>
            <person name="Kyrpides N.C."/>
            <person name="Klenk H.-P."/>
            <person name="Hugenholtz P."/>
        </authorList>
    </citation>
    <scope>NUCLEOTIDE SEQUENCE [LARGE SCALE GENOMIC DNA]</scope>
    <source>
        <strain evidence="15">DSM 14684 / CIP 108061 / JCM 11494 / NBRC 100937 / ID131577</strain>
    </source>
</reference>
<evidence type="ECO:0000256" key="2">
    <source>
        <dbReference type="ARBA" id="ARBA00009604"/>
    </source>
</evidence>
<dbReference type="SUPFAM" id="SSF54826">
    <property type="entry name" value="Enolase N-terminal domain-like"/>
    <property type="match status" value="1"/>
</dbReference>
<keyword evidence="7 9" id="KW-0324">Glycolysis</keyword>
<keyword evidence="5 9" id="KW-0964">Secreted</keyword>
<keyword evidence="15" id="KW-1185">Reference proteome</keyword>
<dbReference type="AlphaFoldDB" id="D3F4F0"/>
<gene>
    <name evidence="9" type="primary">eno</name>
    <name evidence="14" type="ordered locus">Cwoe_2097</name>
</gene>
<dbReference type="Pfam" id="PF03952">
    <property type="entry name" value="Enolase_N"/>
    <property type="match status" value="1"/>
</dbReference>
<dbReference type="InterPro" id="IPR036849">
    <property type="entry name" value="Enolase-like_C_sf"/>
</dbReference>
<name>D3F4F0_CONWI</name>
<dbReference type="EC" id="4.2.1.11" evidence="3 9"/>
<feature type="binding site" evidence="9">
    <location>
        <position position="368"/>
    </location>
    <ligand>
        <name>(2R)-2-phosphoglycerate</name>
        <dbReference type="ChEBI" id="CHEBI:58289"/>
    </ligand>
</feature>
<dbReference type="SFLD" id="SFLDG00178">
    <property type="entry name" value="enolase"/>
    <property type="match status" value="1"/>
</dbReference>
<feature type="active site" description="Proton acceptor" evidence="9 10">
    <location>
        <position position="339"/>
    </location>
</feature>
<evidence type="ECO:0000313" key="15">
    <source>
        <dbReference type="Proteomes" id="UP000008229"/>
    </source>
</evidence>
<dbReference type="NCBIfam" id="TIGR01060">
    <property type="entry name" value="eno"/>
    <property type="match status" value="1"/>
</dbReference>
<dbReference type="PANTHER" id="PTHR11902:SF1">
    <property type="entry name" value="ENOLASE"/>
    <property type="match status" value="1"/>
</dbReference>
<dbReference type="GO" id="GO:0009986">
    <property type="term" value="C:cell surface"/>
    <property type="evidence" value="ECO:0007669"/>
    <property type="project" value="UniProtKB-SubCell"/>
</dbReference>
<comment type="similarity">
    <text evidence="2 9">Belongs to the enolase family.</text>
</comment>
<organism evidence="14 15">
    <name type="scientific">Conexibacter woesei (strain DSM 14684 / CCUG 47730 / CIP 108061 / JCM 11494 / NBRC 100937 / ID131577)</name>
    <dbReference type="NCBI Taxonomy" id="469383"/>
    <lineage>
        <taxon>Bacteria</taxon>
        <taxon>Bacillati</taxon>
        <taxon>Actinomycetota</taxon>
        <taxon>Thermoleophilia</taxon>
        <taxon>Solirubrobacterales</taxon>
        <taxon>Conexibacteraceae</taxon>
        <taxon>Conexibacter</taxon>
    </lineage>
</organism>
<dbReference type="Proteomes" id="UP000008229">
    <property type="component" value="Chromosome"/>
</dbReference>
<sequence>MSRIATVRGREVLDSRGRPTVEAEVVLDDGVRVHASVPSGASTGRHEAHELRDGDLSRYRGRGVRTAVANVRDLLEPAVAGLDPTRQEEVDAALIAADGTPEKSRAGANAVLAVSLAVARAGACSRGIPLWQHLIGDEDPVMPRPMINLISGGLHARRNLDLQDFLIVPVGAATYPEALEASSAVIEATGEILRERGLSTLHADEGGFGPALAGHRDALELAATAVERAGLRLGDDVAFALDVAATHFQDPATGLYDLTAEGRVVDAAGMVDLLEGWMREFPIVSIEDPLAEDDWDGWKLASERLGRSAQVVGDDLFTTNATRLRRGVRDGAANSVLVKMNQIGTLSETLALAELARAAGYGIVVSARSGETEDDALADLAVAARGGQIKVGSLTQSERLAKYNRLLRILDEVGPHTALPRWEWAWAR</sequence>
<dbReference type="PIRSF" id="PIRSF001400">
    <property type="entry name" value="Enolase"/>
    <property type="match status" value="1"/>
</dbReference>
<evidence type="ECO:0000256" key="4">
    <source>
        <dbReference type="ARBA" id="ARBA00017068"/>
    </source>
</evidence>
<dbReference type="InterPro" id="IPR029017">
    <property type="entry name" value="Enolase-like_N"/>
</dbReference>
<dbReference type="eggNOG" id="COG0148">
    <property type="taxonomic scope" value="Bacteria"/>
</dbReference>
<dbReference type="Gene3D" id="3.30.390.10">
    <property type="entry name" value="Enolase-like, N-terminal domain"/>
    <property type="match status" value="1"/>
</dbReference>
<protein>
    <recommendedName>
        <fullName evidence="4 9">Enolase</fullName>
        <ecNumber evidence="3 9">4.2.1.11</ecNumber>
    </recommendedName>
    <alternativeName>
        <fullName evidence="9">2-phospho-D-glycerate hydro-lyase</fullName>
    </alternativeName>
    <alternativeName>
        <fullName evidence="9">2-phosphoglycerate dehydratase</fullName>
    </alternativeName>
</protein>
<dbReference type="SFLD" id="SFLDS00001">
    <property type="entry name" value="Enolase"/>
    <property type="match status" value="1"/>
</dbReference>
<dbReference type="PROSITE" id="PS00164">
    <property type="entry name" value="ENOLASE"/>
    <property type="match status" value="1"/>
</dbReference>
<feature type="active site" description="Proton donor" evidence="9 10">
    <location>
        <position position="205"/>
    </location>
</feature>
<dbReference type="SUPFAM" id="SSF51604">
    <property type="entry name" value="Enolase C-terminal domain-like"/>
    <property type="match status" value="1"/>
</dbReference>
<feature type="binding site" evidence="9 11">
    <location>
        <position position="242"/>
    </location>
    <ligand>
        <name>Mg(2+)</name>
        <dbReference type="ChEBI" id="CHEBI:18420"/>
    </ligand>
</feature>
<evidence type="ECO:0000259" key="12">
    <source>
        <dbReference type="SMART" id="SM01192"/>
    </source>
</evidence>
<dbReference type="GO" id="GO:0005576">
    <property type="term" value="C:extracellular region"/>
    <property type="evidence" value="ECO:0007669"/>
    <property type="project" value="UniProtKB-SubCell"/>
</dbReference>
<evidence type="ECO:0000256" key="8">
    <source>
        <dbReference type="ARBA" id="ARBA00023239"/>
    </source>
</evidence>
<dbReference type="UniPathway" id="UPA00109">
    <property type="reaction ID" value="UER00187"/>
</dbReference>
<evidence type="ECO:0000256" key="10">
    <source>
        <dbReference type="PIRSR" id="PIRSR001400-1"/>
    </source>
</evidence>
<dbReference type="InterPro" id="IPR000941">
    <property type="entry name" value="Enolase"/>
</dbReference>
<dbReference type="GO" id="GO:0004634">
    <property type="term" value="F:phosphopyruvate hydratase activity"/>
    <property type="evidence" value="ECO:0007669"/>
    <property type="project" value="UniProtKB-UniRule"/>
</dbReference>
<evidence type="ECO:0000313" key="14">
    <source>
        <dbReference type="EMBL" id="ADB50522.1"/>
    </source>
</evidence>
<evidence type="ECO:0000256" key="7">
    <source>
        <dbReference type="ARBA" id="ARBA00023152"/>
    </source>
</evidence>
<feature type="binding site" evidence="9">
    <location>
        <position position="390"/>
    </location>
    <ligand>
        <name>(2R)-2-phosphoglycerate</name>
        <dbReference type="ChEBI" id="CHEBI:58289"/>
    </ligand>
</feature>
<dbReference type="InterPro" id="IPR020811">
    <property type="entry name" value="Enolase_N"/>
</dbReference>
<evidence type="ECO:0000256" key="9">
    <source>
        <dbReference type="HAMAP-Rule" id="MF_00318"/>
    </source>
</evidence>
<evidence type="ECO:0000256" key="3">
    <source>
        <dbReference type="ARBA" id="ARBA00012058"/>
    </source>
</evidence>
<evidence type="ECO:0000256" key="1">
    <source>
        <dbReference type="ARBA" id="ARBA00005031"/>
    </source>
</evidence>
<dbReference type="KEGG" id="cwo:Cwoe_2097"/>
<proteinExistence type="inferred from homology"/>
<evidence type="ECO:0000256" key="6">
    <source>
        <dbReference type="ARBA" id="ARBA00022842"/>
    </source>
</evidence>
<dbReference type="Gene3D" id="3.20.20.120">
    <property type="entry name" value="Enolase-like C-terminal domain"/>
    <property type="match status" value="1"/>
</dbReference>
<comment type="pathway">
    <text evidence="1 9">Carbohydrate degradation; glycolysis; pyruvate from D-glyceraldehyde 3-phosphate: step 4/5.</text>
</comment>
<dbReference type="HAMAP" id="MF_00318">
    <property type="entry name" value="Enolase"/>
    <property type="match status" value="1"/>
</dbReference>
<dbReference type="PANTHER" id="PTHR11902">
    <property type="entry name" value="ENOLASE"/>
    <property type="match status" value="1"/>
</dbReference>
<keyword evidence="9 11" id="KW-0479">Metal-binding</keyword>
<feature type="binding site" evidence="9">
    <location>
        <position position="369"/>
    </location>
    <ligand>
        <name>(2R)-2-phosphoglycerate</name>
        <dbReference type="ChEBI" id="CHEBI:58289"/>
    </ligand>
</feature>
<dbReference type="SMART" id="SM01193">
    <property type="entry name" value="Enolase_N"/>
    <property type="match status" value="1"/>
</dbReference>
<keyword evidence="6 9" id="KW-0460">Magnesium</keyword>
<dbReference type="STRING" id="469383.Cwoe_2097"/>
<dbReference type="InterPro" id="IPR020810">
    <property type="entry name" value="Enolase_C"/>
</dbReference>
<dbReference type="Pfam" id="PF00113">
    <property type="entry name" value="Enolase_C"/>
    <property type="match status" value="1"/>
</dbReference>
<feature type="binding site" evidence="9">
    <location>
        <position position="339"/>
    </location>
    <ligand>
        <name>(2R)-2-phosphoglycerate</name>
        <dbReference type="ChEBI" id="CHEBI:58289"/>
    </ligand>
</feature>
<comment type="subcellular location">
    <subcellularLocation>
        <location evidence="9">Cytoplasm</location>
    </subcellularLocation>
    <subcellularLocation>
        <location evidence="9">Secreted</location>
    </subcellularLocation>
    <subcellularLocation>
        <location evidence="9">Cell surface</location>
    </subcellularLocation>
    <text evidence="9">Fractions of enolase are present in both the cytoplasm and on the cell surface.</text>
</comment>
<feature type="binding site" evidence="9">
    <location>
        <position position="163"/>
    </location>
    <ligand>
        <name>(2R)-2-phosphoglycerate</name>
        <dbReference type="ChEBI" id="CHEBI:58289"/>
    </ligand>
</feature>
<evidence type="ECO:0000256" key="5">
    <source>
        <dbReference type="ARBA" id="ARBA00022525"/>
    </source>
</evidence>
<dbReference type="EMBL" id="CP001854">
    <property type="protein sequence ID" value="ADB50522.1"/>
    <property type="molecule type" value="Genomic_DNA"/>
</dbReference>
<dbReference type="GO" id="GO:0000287">
    <property type="term" value="F:magnesium ion binding"/>
    <property type="evidence" value="ECO:0007669"/>
    <property type="project" value="UniProtKB-UniRule"/>
</dbReference>
<dbReference type="OrthoDB" id="4577602at2"/>
<comment type="function">
    <text evidence="9">Catalyzes the reversible conversion of 2-phosphoglycerate (2-PG) into phosphoenolpyruvate (PEP). It is essential for the degradation of carbohydrates via glycolysis.</text>
</comment>
<comment type="catalytic activity">
    <reaction evidence="9">
        <text>(2R)-2-phosphoglycerate = phosphoenolpyruvate + H2O</text>
        <dbReference type="Rhea" id="RHEA:10164"/>
        <dbReference type="ChEBI" id="CHEBI:15377"/>
        <dbReference type="ChEBI" id="CHEBI:58289"/>
        <dbReference type="ChEBI" id="CHEBI:58702"/>
        <dbReference type="EC" id="4.2.1.11"/>
    </reaction>
</comment>
<dbReference type="GO" id="GO:0006096">
    <property type="term" value="P:glycolytic process"/>
    <property type="evidence" value="ECO:0007669"/>
    <property type="project" value="UniProtKB-UniRule"/>
</dbReference>
<keyword evidence="9" id="KW-0963">Cytoplasm</keyword>
<feature type="domain" description="Enolase C-terminal TIM barrel" evidence="12">
    <location>
        <begin position="139"/>
        <end position="427"/>
    </location>
</feature>
<feature type="binding site" evidence="9 11">
    <location>
        <position position="287"/>
    </location>
    <ligand>
        <name>Mg(2+)</name>
        <dbReference type="ChEBI" id="CHEBI:18420"/>
    </ligand>
</feature>
<accession>D3F4F0</accession>
<dbReference type="RefSeq" id="WP_012933573.1">
    <property type="nucleotide sequence ID" value="NC_013739.1"/>
</dbReference>
<dbReference type="HOGENOM" id="CLU_031223_2_1_11"/>
<dbReference type="CDD" id="cd03313">
    <property type="entry name" value="enolase"/>
    <property type="match status" value="1"/>
</dbReference>
<evidence type="ECO:0000256" key="11">
    <source>
        <dbReference type="PIRSR" id="PIRSR001400-3"/>
    </source>
</evidence>
<reference evidence="15" key="2">
    <citation type="submission" date="2010-01" db="EMBL/GenBank/DDBJ databases">
        <title>The complete genome of Conexibacter woesei DSM 14684.</title>
        <authorList>
            <consortium name="US DOE Joint Genome Institute (JGI-PGF)"/>
            <person name="Lucas S."/>
            <person name="Copeland A."/>
            <person name="Lapidus A."/>
            <person name="Glavina del Rio T."/>
            <person name="Dalin E."/>
            <person name="Tice H."/>
            <person name="Bruce D."/>
            <person name="Goodwin L."/>
            <person name="Pitluck S."/>
            <person name="Kyrpides N."/>
            <person name="Mavromatis K."/>
            <person name="Ivanova N."/>
            <person name="Mikhailova N."/>
            <person name="Chertkov O."/>
            <person name="Brettin T."/>
            <person name="Detter J.C."/>
            <person name="Han C."/>
            <person name="Larimer F."/>
            <person name="Land M."/>
            <person name="Hauser L."/>
            <person name="Markowitz V."/>
            <person name="Cheng J.-F."/>
            <person name="Hugenholtz P."/>
            <person name="Woyke T."/>
            <person name="Wu D."/>
            <person name="Pukall R."/>
            <person name="Steenblock K."/>
            <person name="Schneider S."/>
            <person name="Klenk H.-P."/>
            <person name="Eisen J.A."/>
        </authorList>
    </citation>
    <scope>NUCLEOTIDE SEQUENCE [LARGE SCALE GENOMIC DNA]</scope>
    <source>
        <strain evidence="15">DSM 14684 / CIP 108061 / JCM 11494 / NBRC 100937 / ID131577</strain>
    </source>
</reference>
<comment type="cofactor">
    <cofactor evidence="11">
        <name>Mg(2+)</name>
        <dbReference type="ChEBI" id="CHEBI:18420"/>
    </cofactor>
    <text evidence="11">Mg(2+) is required for catalysis and for stabilizing the dimer.</text>
</comment>
<feature type="domain" description="Enolase N-terminal" evidence="13">
    <location>
        <begin position="4"/>
        <end position="134"/>
    </location>
</feature>
<comment type="cofactor">
    <cofactor evidence="9">
        <name>Mg(2+)</name>
        <dbReference type="ChEBI" id="CHEBI:18420"/>
    </cofactor>
    <text evidence="9">Binds a second Mg(2+) ion via substrate during catalysis.</text>
</comment>